<dbReference type="Proteomes" id="UP000019141">
    <property type="component" value="Unassembled WGS sequence"/>
</dbReference>
<name>W4LNE2_ENTF1</name>
<dbReference type="EMBL" id="AZHW01000440">
    <property type="protein sequence ID" value="ETW99492.1"/>
    <property type="molecule type" value="Genomic_DNA"/>
</dbReference>
<organism evidence="2 3">
    <name type="scientific">Entotheonella factor</name>
    <dbReference type="NCBI Taxonomy" id="1429438"/>
    <lineage>
        <taxon>Bacteria</taxon>
        <taxon>Pseudomonadati</taxon>
        <taxon>Nitrospinota/Tectimicrobiota group</taxon>
        <taxon>Candidatus Tectimicrobiota</taxon>
        <taxon>Candidatus Entotheonellia</taxon>
        <taxon>Candidatus Entotheonellales</taxon>
        <taxon>Candidatus Entotheonellaceae</taxon>
        <taxon>Candidatus Entotheonella</taxon>
    </lineage>
</organism>
<keyword evidence="3" id="KW-1185">Reference proteome</keyword>
<proteinExistence type="predicted"/>
<evidence type="ECO:0000313" key="2">
    <source>
        <dbReference type="EMBL" id="ETW99492.1"/>
    </source>
</evidence>
<accession>W4LNE2</accession>
<dbReference type="HOGENOM" id="CLU_3115777_0_0_7"/>
<sequence>MDGVTDDVECPSGPFCTDTDGDGIPNYNDPDHNTWVQHVSLRAMAGAQGV</sequence>
<feature type="region of interest" description="Disordered" evidence="1">
    <location>
        <begin position="1"/>
        <end position="30"/>
    </location>
</feature>
<reference evidence="2 3" key="1">
    <citation type="journal article" date="2014" name="Nature">
        <title>An environmental bacterial taxon with a large and distinct metabolic repertoire.</title>
        <authorList>
            <person name="Wilson M.C."/>
            <person name="Mori T."/>
            <person name="Ruckert C."/>
            <person name="Uria A.R."/>
            <person name="Helf M.J."/>
            <person name="Takada K."/>
            <person name="Gernert C."/>
            <person name="Steffens U.A."/>
            <person name="Heycke N."/>
            <person name="Schmitt S."/>
            <person name="Rinke C."/>
            <person name="Helfrich E.J."/>
            <person name="Brachmann A.O."/>
            <person name="Gurgui C."/>
            <person name="Wakimoto T."/>
            <person name="Kracht M."/>
            <person name="Crusemann M."/>
            <person name="Hentschel U."/>
            <person name="Abe I."/>
            <person name="Matsunaga S."/>
            <person name="Kalinowski J."/>
            <person name="Takeyama H."/>
            <person name="Piel J."/>
        </authorList>
    </citation>
    <scope>NUCLEOTIDE SEQUENCE [LARGE SCALE GENOMIC DNA]</scope>
    <source>
        <strain evidence="3">TSY1</strain>
    </source>
</reference>
<dbReference type="AlphaFoldDB" id="W4LNE2"/>
<gene>
    <name evidence="2" type="ORF">ETSY1_14825</name>
</gene>
<protein>
    <submittedName>
        <fullName evidence="2">Uncharacterized protein</fullName>
    </submittedName>
</protein>
<evidence type="ECO:0000313" key="3">
    <source>
        <dbReference type="Proteomes" id="UP000019141"/>
    </source>
</evidence>
<comment type="caution">
    <text evidence="2">The sequence shown here is derived from an EMBL/GenBank/DDBJ whole genome shotgun (WGS) entry which is preliminary data.</text>
</comment>
<evidence type="ECO:0000256" key="1">
    <source>
        <dbReference type="SAM" id="MobiDB-lite"/>
    </source>
</evidence>